<evidence type="ECO:0000313" key="2">
    <source>
        <dbReference type="Proteomes" id="UP000798662"/>
    </source>
</evidence>
<gene>
    <name evidence="1" type="ORF">I4F81_008208</name>
</gene>
<sequence length="665" mass="71894">MADTASAADSAVVTASASEGTRPSPSSDVAIAESSDIKRSSRSSRREKDELPVVARGGLRDLLTSPLYLLLLLLRFAAIFLPGYVDNAELLDGQDVLAAALLPGMPAAAASALPAGMAADPPVRSMVGAVITTGIPYMAVNLLSRSVPLPPHLLGVVGVVAPRLWMALLSVLMDLLTLNLFNHNEQHAAVPTVMTLASAWTTFALMTRNTNFALEALCVAGVIAACFVGELNNERPLYYLTALAMSLGIFLRPMFIGYTTTIIIFLLAARARPEFSTLRYVRGAIEGAALFGIMCTLYVTVDSVFHGLFKLTIGGVPVTSFDSFVSLVGTGPLAYKGRLVITPLQAILAYWRGWTFKTFQQNASPGQIFISLPFILGPLFFLLARDSYEGTRKELKGLAAELKAASNGGGSSATTTGPSVRGPDGKKRRRRRRAPSAAKVREEETLVFYDTIQTTLLLGLLFDVVQHNDRIGLVSLLPLVMPAVVCAHEHIFAPDSRQWMRYAWLASTVVAVVSLAGANHGALTRTALALSAGERGQLPSDAQVVVYRGLVPPAVAFGMNPHGATFHDGGLTRTELMSKLKKLRAADTHEEDKLLVVAPGTVRMKRDLEEAPEMRMGFHMSLHDPPTNVDDVLRRTQLRWYRFVGDEDDSIILDAEEDAEREEEL</sequence>
<keyword evidence="2" id="KW-1185">Reference proteome</keyword>
<dbReference type="Proteomes" id="UP000798662">
    <property type="component" value="Chromosome 2"/>
</dbReference>
<protein>
    <submittedName>
        <fullName evidence="1">Uncharacterized protein</fullName>
    </submittedName>
</protein>
<evidence type="ECO:0000313" key="1">
    <source>
        <dbReference type="EMBL" id="KAK1865681.1"/>
    </source>
</evidence>
<dbReference type="EMBL" id="CM020619">
    <property type="protein sequence ID" value="KAK1865681.1"/>
    <property type="molecule type" value="Genomic_DNA"/>
</dbReference>
<accession>A0ACC3C5U6</accession>
<organism evidence="1 2">
    <name type="scientific">Pyropia yezoensis</name>
    <name type="common">Susabi-nori</name>
    <name type="synonym">Porphyra yezoensis</name>
    <dbReference type="NCBI Taxonomy" id="2788"/>
    <lineage>
        <taxon>Eukaryota</taxon>
        <taxon>Rhodophyta</taxon>
        <taxon>Bangiophyceae</taxon>
        <taxon>Bangiales</taxon>
        <taxon>Bangiaceae</taxon>
        <taxon>Pyropia</taxon>
    </lineage>
</organism>
<reference evidence="1" key="1">
    <citation type="submission" date="2019-11" db="EMBL/GenBank/DDBJ databases">
        <title>Nori genome reveals adaptations in red seaweeds to the harsh intertidal environment.</title>
        <authorList>
            <person name="Wang D."/>
            <person name="Mao Y."/>
        </authorList>
    </citation>
    <scope>NUCLEOTIDE SEQUENCE</scope>
    <source>
        <tissue evidence="1">Gametophyte</tissue>
    </source>
</reference>
<comment type="caution">
    <text evidence="1">The sequence shown here is derived from an EMBL/GenBank/DDBJ whole genome shotgun (WGS) entry which is preliminary data.</text>
</comment>
<proteinExistence type="predicted"/>
<name>A0ACC3C5U6_PYRYE</name>